<organism evidence="2 3">
    <name type="scientific">Pseudomonas nitroreducens</name>
    <dbReference type="NCBI Taxonomy" id="46680"/>
    <lineage>
        <taxon>Bacteria</taxon>
        <taxon>Pseudomonadati</taxon>
        <taxon>Pseudomonadota</taxon>
        <taxon>Gammaproteobacteria</taxon>
        <taxon>Pseudomonadales</taxon>
        <taxon>Pseudomonadaceae</taxon>
        <taxon>Pseudomonas</taxon>
    </lineage>
</organism>
<evidence type="ECO:0000313" key="3">
    <source>
        <dbReference type="Proteomes" id="UP000566995"/>
    </source>
</evidence>
<dbReference type="PROSITE" id="PS51257">
    <property type="entry name" value="PROKAR_LIPOPROTEIN"/>
    <property type="match status" value="1"/>
</dbReference>
<keyword evidence="1" id="KW-0732">Signal</keyword>
<proteinExistence type="predicted"/>
<evidence type="ECO:0008006" key="4">
    <source>
        <dbReference type="Google" id="ProtNLM"/>
    </source>
</evidence>
<gene>
    <name evidence="2" type="ORF">HNP46_006535</name>
</gene>
<evidence type="ECO:0000313" key="2">
    <source>
        <dbReference type="EMBL" id="MBB4867621.1"/>
    </source>
</evidence>
<accession>A0A7W7P4E1</accession>
<sequence>MRRFLALGMALIATLLAGCNDSDSHSAVARQSLKNWLDPELRYNVHLQIYTDGKLDVDQAWVMANGSRQSQDTMRKVLLKGELCSTGDFRVEGQLGTAIRLEANNVGKDRIWLEYHFESSRLEENGGKCIDGRVVPLLNTTDGGSVISLTSGVPVQVLATTDGSGAEKLRVVLTATKLD</sequence>
<protein>
    <recommendedName>
        <fullName evidence="4">Lipoprotein</fullName>
    </recommendedName>
</protein>
<feature type="chain" id="PRO_5031284257" description="Lipoprotein" evidence="1">
    <location>
        <begin position="18"/>
        <end position="179"/>
    </location>
</feature>
<dbReference type="Proteomes" id="UP000566995">
    <property type="component" value="Unassembled WGS sequence"/>
</dbReference>
<evidence type="ECO:0000256" key="1">
    <source>
        <dbReference type="SAM" id="SignalP"/>
    </source>
</evidence>
<dbReference type="AlphaFoldDB" id="A0A7W7P4E1"/>
<dbReference type="EMBL" id="JACHLI010000043">
    <property type="protein sequence ID" value="MBB4867621.1"/>
    <property type="molecule type" value="Genomic_DNA"/>
</dbReference>
<dbReference type="RefSeq" id="WP_184597344.1">
    <property type="nucleotide sequence ID" value="NZ_JACHLI010000043.1"/>
</dbReference>
<feature type="signal peptide" evidence="1">
    <location>
        <begin position="1"/>
        <end position="17"/>
    </location>
</feature>
<name>A0A7W7P4E1_PSENT</name>
<comment type="caution">
    <text evidence="2">The sequence shown here is derived from an EMBL/GenBank/DDBJ whole genome shotgun (WGS) entry which is preliminary data.</text>
</comment>
<reference evidence="2 3" key="1">
    <citation type="submission" date="2020-08" db="EMBL/GenBank/DDBJ databases">
        <title>Functional genomics of gut bacteria from endangered species of beetles.</title>
        <authorList>
            <person name="Carlos-Shanley C."/>
        </authorList>
    </citation>
    <scope>NUCLEOTIDE SEQUENCE [LARGE SCALE GENOMIC DNA]</scope>
    <source>
        <strain evidence="2 3">S00179</strain>
    </source>
</reference>